<keyword evidence="1" id="KW-0812">Transmembrane</keyword>
<reference evidence="3 4" key="1">
    <citation type="submission" date="2016-01" db="EMBL/GenBank/DDBJ databases">
        <title>High potential of lignocellulose degradation of a new Verrucomicrobia species.</title>
        <authorList>
            <person name="Wang Y."/>
            <person name="Shi Y."/>
            <person name="Qiu Z."/>
            <person name="Liu S."/>
            <person name="Yang H."/>
        </authorList>
    </citation>
    <scope>NUCLEOTIDE SEQUENCE [LARGE SCALE GENOMIC DNA]</scope>
    <source>
        <strain evidence="3 4">TSB47</strain>
    </source>
</reference>
<dbReference type="OrthoDB" id="200401at2"/>
<name>A0A178IL36_9BACT</name>
<keyword evidence="1" id="KW-0472">Membrane</keyword>
<feature type="chain" id="PRO_5008089124" description="Oxaloacetate decarboxylase gamma chain" evidence="2">
    <location>
        <begin position="18"/>
        <end position="138"/>
    </location>
</feature>
<dbReference type="AlphaFoldDB" id="A0A178IL36"/>
<evidence type="ECO:0000256" key="2">
    <source>
        <dbReference type="SAM" id="SignalP"/>
    </source>
</evidence>
<dbReference type="EMBL" id="LRRQ01000076">
    <property type="protein sequence ID" value="OAM89836.1"/>
    <property type="molecule type" value="Genomic_DNA"/>
</dbReference>
<sequence length="138" mass="14144">MNLLLSFPILATASAAAQNQPPVLFDNKGLALFAILAGVAVFIGLVALVGRLLAATHPDAPATAKAAAPTKAAATPAPAEADAVTPEVLAAIAASIFVTLGPKAKIAEIRTPAPSVEALMQMWALEGRRQIYTSHNLR</sequence>
<dbReference type="STRING" id="1184151.AW736_10970"/>
<accession>A0A178IL36</accession>
<organism evidence="3 4">
    <name type="scientific">Termitidicoccus mucosus</name>
    <dbReference type="NCBI Taxonomy" id="1184151"/>
    <lineage>
        <taxon>Bacteria</taxon>
        <taxon>Pseudomonadati</taxon>
        <taxon>Verrucomicrobiota</taxon>
        <taxon>Opitutia</taxon>
        <taxon>Opitutales</taxon>
        <taxon>Opitutaceae</taxon>
        <taxon>Termitidicoccus</taxon>
    </lineage>
</organism>
<dbReference type="RefSeq" id="WP_068770295.1">
    <property type="nucleotide sequence ID" value="NZ_CP109796.1"/>
</dbReference>
<evidence type="ECO:0000256" key="1">
    <source>
        <dbReference type="SAM" id="Phobius"/>
    </source>
</evidence>
<feature type="transmembrane region" description="Helical" evidence="1">
    <location>
        <begin position="29"/>
        <end position="49"/>
    </location>
</feature>
<dbReference type="Proteomes" id="UP000078486">
    <property type="component" value="Unassembled WGS sequence"/>
</dbReference>
<keyword evidence="2" id="KW-0732">Signal</keyword>
<comment type="caution">
    <text evidence="3">The sequence shown here is derived from an EMBL/GenBank/DDBJ whole genome shotgun (WGS) entry which is preliminary data.</text>
</comment>
<evidence type="ECO:0000313" key="3">
    <source>
        <dbReference type="EMBL" id="OAM89836.1"/>
    </source>
</evidence>
<evidence type="ECO:0000313" key="4">
    <source>
        <dbReference type="Proteomes" id="UP000078486"/>
    </source>
</evidence>
<evidence type="ECO:0008006" key="5">
    <source>
        <dbReference type="Google" id="ProtNLM"/>
    </source>
</evidence>
<feature type="signal peptide" evidence="2">
    <location>
        <begin position="1"/>
        <end position="17"/>
    </location>
</feature>
<gene>
    <name evidence="3" type="ORF">AW736_10970</name>
</gene>
<keyword evidence="1" id="KW-1133">Transmembrane helix</keyword>
<proteinExistence type="predicted"/>
<keyword evidence="4" id="KW-1185">Reference proteome</keyword>
<protein>
    <recommendedName>
        <fullName evidence="5">Oxaloacetate decarboxylase gamma chain</fullName>
    </recommendedName>
</protein>